<accession>A0AAE0EZJ1</accession>
<dbReference type="EMBL" id="LGRX02031402">
    <property type="protein sequence ID" value="KAK3244810.1"/>
    <property type="molecule type" value="Genomic_DNA"/>
</dbReference>
<evidence type="ECO:0000256" key="2">
    <source>
        <dbReference type="SAM" id="Phobius"/>
    </source>
</evidence>
<name>A0AAE0EZJ1_9CHLO</name>
<keyword evidence="2" id="KW-0472">Membrane</keyword>
<feature type="chain" id="PRO_5041972251" description="GDT1 family protein" evidence="3">
    <location>
        <begin position="22"/>
        <end position="303"/>
    </location>
</feature>
<keyword evidence="2" id="KW-1133">Transmembrane helix</keyword>
<dbReference type="Proteomes" id="UP001190700">
    <property type="component" value="Unassembled WGS sequence"/>
</dbReference>
<keyword evidence="2" id="KW-0812">Transmembrane</keyword>
<gene>
    <name evidence="4" type="ORF">CYMTET_45595</name>
</gene>
<evidence type="ECO:0008006" key="6">
    <source>
        <dbReference type="Google" id="ProtNLM"/>
    </source>
</evidence>
<keyword evidence="5" id="KW-1185">Reference proteome</keyword>
<evidence type="ECO:0000256" key="3">
    <source>
        <dbReference type="SAM" id="SignalP"/>
    </source>
</evidence>
<organism evidence="4 5">
    <name type="scientific">Cymbomonas tetramitiformis</name>
    <dbReference type="NCBI Taxonomy" id="36881"/>
    <lineage>
        <taxon>Eukaryota</taxon>
        <taxon>Viridiplantae</taxon>
        <taxon>Chlorophyta</taxon>
        <taxon>Pyramimonadophyceae</taxon>
        <taxon>Pyramimonadales</taxon>
        <taxon>Pyramimonadaceae</taxon>
        <taxon>Cymbomonas</taxon>
    </lineage>
</organism>
<feature type="transmembrane region" description="Helical" evidence="2">
    <location>
        <begin position="222"/>
        <end position="242"/>
    </location>
</feature>
<evidence type="ECO:0000313" key="4">
    <source>
        <dbReference type="EMBL" id="KAK3244810.1"/>
    </source>
</evidence>
<keyword evidence="3" id="KW-0732">Signal</keyword>
<feature type="signal peptide" evidence="3">
    <location>
        <begin position="1"/>
        <end position="21"/>
    </location>
</feature>
<dbReference type="AlphaFoldDB" id="A0AAE0EZJ1"/>
<protein>
    <recommendedName>
        <fullName evidence="6">GDT1 family protein</fullName>
    </recommendedName>
</protein>
<reference evidence="4 5" key="1">
    <citation type="journal article" date="2015" name="Genome Biol. Evol.">
        <title>Comparative Genomics of a Bacterivorous Green Alga Reveals Evolutionary Causalities and Consequences of Phago-Mixotrophic Mode of Nutrition.</title>
        <authorList>
            <person name="Burns J.A."/>
            <person name="Paasch A."/>
            <person name="Narechania A."/>
            <person name="Kim E."/>
        </authorList>
    </citation>
    <scope>NUCLEOTIDE SEQUENCE [LARGE SCALE GENOMIC DNA]</scope>
    <source>
        <strain evidence="4 5">PLY_AMNH</strain>
    </source>
</reference>
<feature type="region of interest" description="Disordered" evidence="1">
    <location>
        <begin position="122"/>
        <end position="150"/>
    </location>
</feature>
<proteinExistence type="predicted"/>
<evidence type="ECO:0000313" key="5">
    <source>
        <dbReference type="Proteomes" id="UP001190700"/>
    </source>
</evidence>
<evidence type="ECO:0000256" key="1">
    <source>
        <dbReference type="SAM" id="MobiDB-lite"/>
    </source>
</evidence>
<sequence>MGALSVLLLILAGALTKLTSSLDDIVWLLPFLVTAEKDKEKRGRWLISKKQLVNSAKYVVTMLFVVTCAIGFVLGAGSMLKAVLGEESYWSAERVLTLCSAVMLTLYTCKLIKESIDEAREKGEECDEESAEQQSNPVTTERFEISPSTASDEIELSIPNLRRVNSRQSADVFHEALVSFADEVRTTQPENEVLPDPRQVADQSKMSHDTVKNERTGKHKSSLISVAVMGSMDDFAVLTSFLMSGTFLWWQLLIGNLVGSLIVVGIVLSAGQLTFVVRFMSFIPLYVIIGAFSVYTWISLFLL</sequence>
<feature type="transmembrane region" description="Helical" evidence="2">
    <location>
        <begin position="275"/>
        <end position="298"/>
    </location>
</feature>
<comment type="caution">
    <text evidence="4">The sequence shown here is derived from an EMBL/GenBank/DDBJ whole genome shotgun (WGS) entry which is preliminary data.</text>
</comment>
<feature type="transmembrane region" description="Helical" evidence="2">
    <location>
        <begin position="58"/>
        <end position="84"/>
    </location>
</feature>
<feature type="transmembrane region" description="Helical" evidence="2">
    <location>
        <begin position="248"/>
        <end position="268"/>
    </location>
</feature>